<name>A0A285ISU2_9ACTN</name>
<dbReference type="RefSeq" id="WP_097322315.1">
    <property type="nucleotide sequence ID" value="NZ_OBDY01000010.1"/>
</dbReference>
<dbReference type="EMBL" id="OBDY01000010">
    <property type="protein sequence ID" value="SNY50166.1"/>
    <property type="molecule type" value="Genomic_DNA"/>
</dbReference>
<gene>
    <name evidence="2" type="ORF">SAMN05421748_110242</name>
</gene>
<keyword evidence="3" id="KW-1185">Reference proteome</keyword>
<evidence type="ECO:0000313" key="2">
    <source>
        <dbReference type="EMBL" id="SNY50166.1"/>
    </source>
</evidence>
<accession>A0A285ISU2</accession>
<evidence type="ECO:0000256" key="1">
    <source>
        <dbReference type="SAM" id="SignalP"/>
    </source>
</evidence>
<proteinExistence type="predicted"/>
<dbReference type="InterPro" id="IPR013320">
    <property type="entry name" value="ConA-like_dom_sf"/>
</dbReference>
<keyword evidence="2" id="KW-0430">Lectin</keyword>
<dbReference type="Gene3D" id="2.60.120.200">
    <property type="match status" value="1"/>
</dbReference>
<dbReference type="GO" id="GO:0030246">
    <property type="term" value="F:carbohydrate binding"/>
    <property type="evidence" value="ECO:0007669"/>
    <property type="project" value="UniProtKB-KW"/>
</dbReference>
<dbReference type="PANTHER" id="PTHR32401:SF48">
    <property type="entry name" value="LEGUME LECTIN DOMAIN-CONTAINING PROTEIN"/>
    <property type="match status" value="1"/>
</dbReference>
<dbReference type="CDD" id="cd01951">
    <property type="entry name" value="lectin_L-type"/>
    <property type="match status" value="1"/>
</dbReference>
<feature type="chain" id="PRO_5012538115" evidence="1">
    <location>
        <begin position="34"/>
        <end position="260"/>
    </location>
</feature>
<organism evidence="2 3">
    <name type="scientific">Paractinoplanes atraurantiacus</name>
    <dbReference type="NCBI Taxonomy" id="1036182"/>
    <lineage>
        <taxon>Bacteria</taxon>
        <taxon>Bacillati</taxon>
        <taxon>Actinomycetota</taxon>
        <taxon>Actinomycetes</taxon>
        <taxon>Micromonosporales</taxon>
        <taxon>Micromonosporaceae</taxon>
        <taxon>Paractinoplanes</taxon>
    </lineage>
</organism>
<dbReference type="PANTHER" id="PTHR32401">
    <property type="entry name" value="CONCANAVALIN A-LIKE LECTIN FAMILY PROTEIN"/>
    <property type="match status" value="1"/>
</dbReference>
<feature type="signal peptide" evidence="1">
    <location>
        <begin position="1"/>
        <end position="33"/>
    </location>
</feature>
<dbReference type="AlphaFoldDB" id="A0A285ISU2"/>
<dbReference type="OrthoDB" id="3291962at2"/>
<evidence type="ECO:0000313" key="3">
    <source>
        <dbReference type="Proteomes" id="UP000219612"/>
    </source>
</evidence>
<sequence length="260" mass="27059">MSSSRSTRVVRGGLVAAVALSIAAALSPAGASAASDDPLIDYPTFKGASSTLDRNGSADLIWSSGGRADQRVLRLTAGGYKQMGSAWATQKLDVTRSFESTFKVYLHHGQPGADGVAFVVQSKGPRALGGWGGGLGYRGIKPSVAVEFDTWQNTHDPSSNHLAVVMGGNPDYQAGTAESGIPLFGKPFSARVVYDAEESLLQIYVKSLSAGAEEQLALEHEVNLADEIDGSDAWVGFTAGTGTALSKQDIYSWSVDGSGA</sequence>
<protein>
    <submittedName>
        <fullName evidence="2">Legume lectin domain-containing protein</fullName>
    </submittedName>
</protein>
<keyword evidence="1" id="KW-0732">Signal</keyword>
<dbReference type="InterPro" id="IPR019825">
    <property type="entry name" value="Lectin_legB_Mn/Ca_BS"/>
</dbReference>
<dbReference type="PROSITE" id="PS00307">
    <property type="entry name" value="LECTIN_LEGUME_BETA"/>
    <property type="match status" value="1"/>
</dbReference>
<dbReference type="SUPFAM" id="SSF49899">
    <property type="entry name" value="Concanavalin A-like lectins/glucanases"/>
    <property type="match status" value="1"/>
</dbReference>
<dbReference type="Proteomes" id="UP000219612">
    <property type="component" value="Unassembled WGS sequence"/>
</dbReference>
<dbReference type="InterPro" id="IPR050258">
    <property type="entry name" value="Leguminous_Lectin"/>
</dbReference>
<dbReference type="InterPro" id="IPR056573">
    <property type="entry name" value="Lectin_L-type_dom"/>
</dbReference>
<reference evidence="2 3" key="1">
    <citation type="submission" date="2017-09" db="EMBL/GenBank/DDBJ databases">
        <authorList>
            <person name="Ehlers B."/>
            <person name="Leendertz F.H."/>
        </authorList>
    </citation>
    <scope>NUCLEOTIDE SEQUENCE [LARGE SCALE GENOMIC DNA]</scope>
    <source>
        <strain evidence="2 3">CGMCC 4.6857</strain>
    </source>
</reference>
<dbReference type="Pfam" id="PF18483">
    <property type="entry name" value="Lectin_L-type_dom"/>
    <property type="match status" value="1"/>
</dbReference>